<organism evidence="1 2">
    <name type="scientific">Citrus x changshan-huyou</name>
    <dbReference type="NCBI Taxonomy" id="2935761"/>
    <lineage>
        <taxon>Eukaryota</taxon>
        <taxon>Viridiplantae</taxon>
        <taxon>Streptophyta</taxon>
        <taxon>Embryophyta</taxon>
        <taxon>Tracheophyta</taxon>
        <taxon>Spermatophyta</taxon>
        <taxon>Magnoliopsida</taxon>
        <taxon>eudicotyledons</taxon>
        <taxon>Gunneridae</taxon>
        <taxon>Pentapetalae</taxon>
        <taxon>rosids</taxon>
        <taxon>malvids</taxon>
        <taxon>Sapindales</taxon>
        <taxon>Rutaceae</taxon>
        <taxon>Aurantioideae</taxon>
        <taxon>Citrus</taxon>
    </lineage>
</organism>
<protein>
    <recommendedName>
        <fullName evidence="3">Reverse transcriptase domain-containing protein</fullName>
    </recommendedName>
</protein>
<proteinExistence type="predicted"/>
<comment type="caution">
    <text evidence="1">The sequence shown here is derived from an EMBL/GenBank/DDBJ whole genome shotgun (WGS) entry which is preliminary data.</text>
</comment>
<sequence>MDKLEKATAIVDRILEAATWEVKLNDMPDLAFGYESVFVLYGRFMNRDTTSRNYATMNRRCVGHFIELDELRHLSSSQLKDFSILKEGLGRVVLCHHTSLLHGLKFSRDLSISHLLFADDSLIFTKATEEDCKNLKKLFECYEKASGQIFNMEKSSMFFSSSTKPEQVAVIKQNFQLNVVSKHEKYLGLPSMIGRRTKSFFNEIKLKVLSKITS</sequence>
<dbReference type="PANTHER" id="PTHR33116:SF86">
    <property type="entry name" value="REVERSE TRANSCRIPTASE DOMAIN-CONTAINING PROTEIN"/>
    <property type="match status" value="1"/>
</dbReference>
<dbReference type="PANTHER" id="PTHR33116">
    <property type="entry name" value="REVERSE TRANSCRIPTASE ZINC-BINDING DOMAIN-CONTAINING PROTEIN-RELATED-RELATED"/>
    <property type="match status" value="1"/>
</dbReference>
<evidence type="ECO:0000313" key="2">
    <source>
        <dbReference type="Proteomes" id="UP001428341"/>
    </source>
</evidence>
<evidence type="ECO:0000313" key="1">
    <source>
        <dbReference type="EMBL" id="KAK9214863.1"/>
    </source>
</evidence>
<accession>A0AAP0MJY3</accession>
<name>A0AAP0MJY3_9ROSI</name>
<dbReference type="AlphaFoldDB" id="A0AAP0MJY3"/>
<dbReference type="Proteomes" id="UP001428341">
    <property type="component" value="Unassembled WGS sequence"/>
</dbReference>
<reference evidence="1 2" key="1">
    <citation type="submission" date="2024-05" db="EMBL/GenBank/DDBJ databases">
        <title>Haplotype-resolved chromosome-level genome assembly of Huyou (Citrus changshanensis).</title>
        <authorList>
            <person name="Miao C."/>
            <person name="Chen W."/>
            <person name="Wu Y."/>
            <person name="Wang L."/>
            <person name="Zhao S."/>
            <person name="Grierson D."/>
            <person name="Xu C."/>
            <person name="Chen K."/>
        </authorList>
    </citation>
    <scope>NUCLEOTIDE SEQUENCE [LARGE SCALE GENOMIC DNA]</scope>
    <source>
        <strain evidence="1">01-14</strain>
        <tissue evidence="1">Leaf</tissue>
    </source>
</reference>
<dbReference type="EMBL" id="JBCGBO010000003">
    <property type="protein sequence ID" value="KAK9214863.1"/>
    <property type="molecule type" value="Genomic_DNA"/>
</dbReference>
<gene>
    <name evidence="1" type="ORF">WN944_006863</name>
</gene>
<evidence type="ECO:0008006" key="3">
    <source>
        <dbReference type="Google" id="ProtNLM"/>
    </source>
</evidence>
<keyword evidence="2" id="KW-1185">Reference proteome</keyword>